<evidence type="ECO:0000256" key="1">
    <source>
        <dbReference type="ARBA" id="ARBA00001974"/>
    </source>
</evidence>
<dbReference type="STRING" id="67285.AQI88_39815"/>
<feature type="chain" id="PRO_5007101275" description="FAD-binding PCMH-type domain-containing protein" evidence="6">
    <location>
        <begin position="31"/>
        <end position="502"/>
    </location>
</feature>
<dbReference type="Proteomes" id="UP000054241">
    <property type="component" value="Unassembled WGS sequence"/>
</dbReference>
<keyword evidence="10" id="KW-1185">Reference proteome</keyword>
<evidence type="ECO:0000313" key="10">
    <source>
        <dbReference type="Proteomes" id="UP000054241"/>
    </source>
</evidence>
<evidence type="ECO:0000256" key="3">
    <source>
        <dbReference type="ARBA" id="ARBA00022630"/>
    </source>
</evidence>
<dbReference type="GO" id="GO:0016491">
    <property type="term" value="F:oxidoreductase activity"/>
    <property type="evidence" value="ECO:0007669"/>
    <property type="project" value="UniProtKB-KW"/>
</dbReference>
<dbReference type="PANTHER" id="PTHR42973:SF39">
    <property type="entry name" value="FAD-BINDING PCMH-TYPE DOMAIN-CONTAINING PROTEIN"/>
    <property type="match status" value="1"/>
</dbReference>
<evidence type="ECO:0000256" key="4">
    <source>
        <dbReference type="ARBA" id="ARBA00022827"/>
    </source>
</evidence>
<evidence type="ECO:0000256" key="5">
    <source>
        <dbReference type="ARBA" id="ARBA00023002"/>
    </source>
</evidence>
<proteinExistence type="inferred from homology"/>
<dbReference type="Gene3D" id="3.30.43.10">
    <property type="entry name" value="Uridine Diphospho-n-acetylenolpyruvylglucosamine Reductase, domain 2"/>
    <property type="match status" value="1"/>
</dbReference>
<dbReference type="InterPro" id="IPR036318">
    <property type="entry name" value="FAD-bd_PCMH-like_sf"/>
</dbReference>
<dbReference type="InterPro" id="IPR006816">
    <property type="entry name" value="ELMO_dom"/>
</dbReference>
<keyword evidence="5" id="KW-0560">Oxidoreductase</keyword>
<dbReference type="GO" id="GO:0071949">
    <property type="term" value="F:FAD binding"/>
    <property type="evidence" value="ECO:0007669"/>
    <property type="project" value="InterPro"/>
</dbReference>
<dbReference type="PROSITE" id="PS51387">
    <property type="entry name" value="FAD_PCMH"/>
    <property type="match status" value="1"/>
</dbReference>
<sequence length="502" mass="52998">MLSRRNILRAGAASLGLAAVPMLSTAPAQAAVRWDTLRSGLQGDLILPGDARYDQAKQLEQIQFDAVHPSGVAYCKSSADVSLCLRFAADNGLPMAVRSGGHSAAGYSTSRGLVVDVSRLNTIAVGSGKVTLGSGAQMVDVTHALSPGGLAITGGYCPTVTVGGFLQGGGLGPLTRHIGMACDTVTSAKVVLANGRTVTASATDHPDLYWALRGGGGGNFGVVTSYTLTSTPVGTVAAALVNWPYDQAVEVMNGWSQWLTQAPTTIGSLAEVTLTDPSGTPQVLVILMGLAGIDQLNQEAARLADAVGAPPSAQNAFTLPYESFAMTAYGCSSSTVAQCHRVGTGPDAQIARTAWADSRSRFFTRPIPHDGWSKLLTVYDTDRRSGQERQLRATALGGAANQRGRTDTAYVHRDSLYLLTYLASIPVGPTDDESLTIARNWTDRGFAAMDPYSNHEAYQNYIDPALSHYMADYYAENAARLVQVKKKYDPNGLFRFPQAVSA</sequence>
<comment type="caution">
    <text evidence="9">The sequence shown here is derived from an EMBL/GenBank/DDBJ whole genome shotgun (WGS) entry which is preliminary data.</text>
</comment>
<dbReference type="PROSITE" id="PS00862">
    <property type="entry name" value="OX2_COVAL_FAD"/>
    <property type="match status" value="1"/>
</dbReference>
<evidence type="ECO:0000259" key="8">
    <source>
        <dbReference type="PROSITE" id="PS51387"/>
    </source>
</evidence>
<name>A0A101NA04_9ACTN</name>
<dbReference type="InterPro" id="IPR016166">
    <property type="entry name" value="FAD-bd_PCMH"/>
</dbReference>
<comment type="cofactor">
    <cofactor evidence="1">
        <name>FAD</name>
        <dbReference type="ChEBI" id="CHEBI:57692"/>
    </cofactor>
</comment>
<dbReference type="OrthoDB" id="545125at2"/>
<dbReference type="Pfam" id="PF08031">
    <property type="entry name" value="BBE"/>
    <property type="match status" value="1"/>
</dbReference>
<evidence type="ECO:0008006" key="11">
    <source>
        <dbReference type="Google" id="ProtNLM"/>
    </source>
</evidence>
<dbReference type="InterPro" id="IPR016167">
    <property type="entry name" value="FAD-bd_PCMH_sub1"/>
</dbReference>
<dbReference type="SUPFAM" id="SSF56176">
    <property type="entry name" value="FAD-binding/transporter-associated domain-like"/>
    <property type="match status" value="1"/>
</dbReference>
<feature type="domain" description="FAD-binding PCMH-type" evidence="8">
    <location>
        <begin position="65"/>
        <end position="233"/>
    </location>
</feature>
<gene>
    <name evidence="9" type="ORF">AQI88_39815</name>
</gene>
<dbReference type="PROSITE" id="PS51335">
    <property type="entry name" value="ELMO"/>
    <property type="match status" value="1"/>
</dbReference>
<dbReference type="Gene3D" id="3.40.462.20">
    <property type="match status" value="1"/>
</dbReference>
<evidence type="ECO:0000259" key="7">
    <source>
        <dbReference type="PROSITE" id="PS51335"/>
    </source>
</evidence>
<dbReference type="InterPro" id="IPR006093">
    <property type="entry name" value="Oxy_OxRdtase_FAD_BS"/>
</dbReference>
<evidence type="ECO:0000256" key="2">
    <source>
        <dbReference type="ARBA" id="ARBA00005466"/>
    </source>
</evidence>
<dbReference type="PROSITE" id="PS51318">
    <property type="entry name" value="TAT"/>
    <property type="match status" value="1"/>
</dbReference>
<comment type="similarity">
    <text evidence="2">Belongs to the oxygen-dependent FAD-linked oxidoreductase family.</text>
</comment>
<dbReference type="InterPro" id="IPR016169">
    <property type="entry name" value="FAD-bd_PCMH_sub2"/>
</dbReference>
<protein>
    <recommendedName>
        <fullName evidence="11">FAD-binding PCMH-type domain-containing protein</fullName>
    </recommendedName>
</protein>
<dbReference type="PANTHER" id="PTHR42973">
    <property type="entry name" value="BINDING OXIDOREDUCTASE, PUTATIVE (AFU_ORTHOLOGUE AFUA_1G17690)-RELATED"/>
    <property type="match status" value="1"/>
</dbReference>
<dbReference type="Pfam" id="PF01565">
    <property type="entry name" value="FAD_binding_4"/>
    <property type="match status" value="1"/>
</dbReference>
<organism evidence="9 10">
    <name type="scientific">Streptomyces cellostaticus</name>
    <dbReference type="NCBI Taxonomy" id="67285"/>
    <lineage>
        <taxon>Bacteria</taxon>
        <taxon>Bacillati</taxon>
        <taxon>Actinomycetota</taxon>
        <taxon>Actinomycetes</taxon>
        <taxon>Kitasatosporales</taxon>
        <taxon>Streptomycetaceae</taxon>
        <taxon>Streptomyces</taxon>
    </lineage>
</organism>
<dbReference type="EMBL" id="LMWL01000092">
    <property type="protein sequence ID" value="KUM89338.1"/>
    <property type="molecule type" value="Genomic_DNA"/>
</dbReference>
<dbReference type="InterPro" id="IPR006094">
    <property type="entry name" value="Oxid_FAD_bind_N"/>
</dbReference>
<evidence type="ECO:0000313" key="9">
    <source>
        <dbReference type="EMBL" id="KUM89338.1"/>
    </source>
</evidence>
<keyword evidence="4" id="KW-0274">FAD</keyword>
<dbReference type="Gene3D" id="3.30.465.10">
    <property type="match status" value="1"/>
</dbReference>
<dbReference type="InterPro" id="IPR006311">
    <property type="entry name" value="TAT_signal"/>
</dbReference>
<keyword evidence="3" id="KW-0285">Flavoprotein</keyword>
<feature type="domain" description="ELMO" evidence="7">
    <location>
        <begin position="411"/>
        <end position="502"/>
    </location>
</feature>
<dbReference type="InterPro" id="IPR050416">
    <property type="entry name" value="FAD-linked_Oxidoreductase"/>
</dbReference>
<reference evidence="9 10" key="1">
    <citation type="submission" date="2015-10" db="EMBL/GenBank/DDBJ databases">
        <title>Draft genome sequence of Streptomyces cellostaticus DSM 40189, type strain for the species Streptomyces cellostaticus.</title>
        <authorList>
            <person name="Ruckert C."/>
            <person name="Winkler A."/>
            <person name="Kalinowski J."/>
            <person name="Kampfer P."/>
            <person name="Glaeser S."/>
        </authorList>
    </citation>
    <scope>NUCLEOTIDE SEQUENCE [LARGE SCALE GENOMIC DNA]</scope>
    <source>
        <strain evidence="9 10">DSM 40189</strain>
    </source>
</reference>
<dbReference type="InterPro" id="IPR012951">
    <property type="entry name" value="BBE"/>
</dbReference>
<keyword evidence="6" id="KW-0732">Signal</keyword>
<evidence type="ECO:0000256" key="6">
    <source>
        <dbReference type="SAM" id="SignalP"/>
    </source>
</evidence>
<accession>A0A101NA04</accession>
<feature type="signal peptide" evidence="6">
    <location>
        <begin position="1"/>
        <end position="30"/>
    </location>
</feature>
<dbReference type="AlphaFoldDB" id="A0A101NA04"/>